<evidence type="ECO:0000256" key="1">
    <source>
        <dbReference type="ARBA" id="ARBA00001946"/>
    </source>
</evidence>
<evidence type="ECO:0000313" key="15">
    <source>
        <dbReference type="Proteomes" id="UP000255467"/>
    </source>
</evidence>
<dbReference type="InterPro" id="IPR001206">
    <property type="entry name" value="Diacylglycerol_kinase_cat_dom"/>
</dbReference>
<dbReference type="SMART" id="SM00046">
    <property type="entry name" value="DAGKc"/>
    <property type="match status" value="1"/>
</dbReference>
<accession>A0A378YP31</accession>
<protein>
    <submittedName>
        <fullName evidence="14">Diacylglycerol kinase</fullName>
        <ecNumber evidence="14">2.7.1.107</ecNumber>
    </submittedName>
</protein>
<dbReference type="InterPro" id="IPR017438">
    <property type="entry name" value="ATP-NAD_kinase_N"/>
</dbReference>
<dbReference type="Pfam" id="PF00781">
    <property type="entry name" value="DAGK_cat"/>
    <property type="match status" value="1"/>
</dbReference>
<evidence type="ECO:0000256" key="8">
    <source>
        <dbReference type="ARBA" id="ARBA00022840"/>
    </source>
</evidence>
<keyword evidence="12" id="KW-1208">Phospholipid metabolism</keyword>
<dbReference type="PANTHER" id="PTHR12358:SF106">
    <property type="entry name" value="LIPID KINASE YEGS"/>
    <property type="match status" value="1"/>
</dbReference>
<evidence type="ECO:0000256" key="3">
    <source>
        <dbReference type="ARBA" id="ARBA00022516"/>
    </source>
</evidence>
<dbReference type="NCBIfam" id="TIGR00147">
    <property type="entry name" value="YegS/Rv2252/BmrU family lipid kinase"/>
    <property type="match status" value="1"/>
</dbReference>
<evidence type="ECO:0000256" key="6">
    <source>
        <dbReference type="ARBA" id="ARBA00022741"/>
    </source>
</evidence>
<gene>
    <name evidence="14" type="primary">dagK_1</name>
    <name evidence="14" type="ORF">NCTC1934_03361</name>
</gene>
<evidence type="ECO:0000259" key="13">
    <source>
        <dbReference type="PROSITE" id="PS50146"/>
    </source>
</evidence>
<keyword evidence="11" id="KW-0594">Phospholipid biosynthesis</keyword>
<dbReference type="InterPro" id="IPR016064">
    <property type="entry name" value="NAD/diacylglycerol_kinase_sf"/>
</dbReference>
<evidence type="ECO:0000256" key="9">
    <source>
        <dbReference type="ARBA" id="ARBA00022842"/>
    </source>
</evidence>
<dbReference type="RefSeq" id="WP_039811211.1">
    <property type="nucleotide sequence ID" value="NZ_UGRY01000002.1"/>
</dbReference>
<evidence type="ECO:0000313" key="14">
    <source>
        <dbReference type="EMBL" id="SUA78221.1"/>
    </source>
</evidence>
<keyword evidence="8" id="KW-0067">ATP-binding</keyword>
<sequence>MKEIHSVALVTNPMSGHGRGLEVGAAAVARFTTHGVRVRELCGDSAADTTRLVRAALDDPEHRPDVVVSAGGDGLTCVVLQALAGTGVPLGLVPGGTGNDLARQLEIPDDTDAAVDVVLAGKTRRVDLGTVETATTGGESEPFWFATVTGTGLDARVTLRANDLRWPNGPARYTVAALIELFHGLAVPYRIELDGSPDHPDGTAVIDTDAIMVAVGNTKTYGGGMLICPDAVLDDGLLDLTVVGSMSRLQMLKMLPALSSGKRIDHPAVTQYRAATITLTAPGAPATADGEPAGMLPAIFRARPGAQAVLVP</sequence>
<dbReference type="EMBL" id="UGRY01000002">
    <property type="protein sequence ID" value="SUA78221.1"/>
    <property type="molecule type" value="Genomic_DNA"/>
</dbReference>
<evidence type="ECO:0000256" key="5">
    <source>
        <dbReference type="ARBA" id="ARBA00022723"/>
    </source>
</evidence>
<dbReference type="EC" id="2.7.1.107" evidence="14"/>
<dbReference type="PROSITE" id="PS50146">
    <property type="entry name" value="DAGK"/>
    <property type="match status" value="1"/>
</dbReference>
<evidence type="ECO:0000256" key="2">
    <source>
        <dbReference type="ARBA" id="ARBA00005983"/>
    </source>
</evidence>
<dbReference type="Proteomes" id="UP000255467">
    <property type="component" value="Unassembled WGS sequence"/>
</dbReference>
<keyword evidence="6" id="KW-0547">Nucleotide-binding</keyword>
<dbReference type="SUPFAM" id="SSF111331">
    <property type="entry name" value="NAD kinase/diacylglycerol kinase-like"/>
    <property type="match status" value="1"/>
</dbReference>
<dbReference type="Gene3D" id="2.60.200.40">
    <property type="match status" value="1"/>
</dbReference>
<dbReference type="GO" id="GO:0005886">
    <property type="term" value="C:plasma membrane"/>
    <property type="evidence" value="ECO:0007669"/>
    <property type="project" value="TreeGrafter"/>
</dbReference>
<feature type="domain" description="DAGKc" evidence="13">
    <location>
        <begin position="2"/>
        <end position="135"/>
    </location>
</feature>
<keyword evidence="9" id="KW-0460">Magnesium</keyword>
<dbReference type="InterPro" id="IPR005218">
    <property type="entry name" value="Diacylglycerol/lipid_kinase"/>
</dbReference>
<keyword evidence="10" id="KW-0443">Lipid metabolism</keyword>
<keyword evidence="5" id="KW-0479">Metal-binding</keyword>
<dbReference type="GO" id="GO:0046872">
    <property type="term" value="F:metal ion binding"/>
    <property type="evidence" value="ECO:0007669"/>
    <property type="project" value="UniProtKB-KW"/>
</dbReference>
<dbReference type="Gene3D" id="3.40.50.10330">
    <property type="entry name" value="Probable inorganic polyphosphate/atp-NAD kinase, domain 1"/>
    <property type="match status" value="1"/>
</dbReference>
<evidence type="ECO:0000256" key="12">
    <source>
        <dbReference type="ARBA" id="ARBA00023264"/>
    </source>
</evidence>
<keyword evidence="7 14" id="KW-0418">Kinase</keyword>
<dbReference type="GO" id="GO:0005524">
    <property type="term" value="F:ATP binding"/>
    <property type="evidence" value="ECO:0007669"/>
    <property type="project" value="UniProtKB-KW"/>
</dbReference>
<comment type="cofactor">
    <cofactor evidence="1">
        <name>Mg(2+)</name>
        <dbReference type="ChEBI" id="CHEBI:18420"/>
    </cofactor>
</comment>
<dbReference type="GO" id="GO:0008654">
    <property type="term" value="P:phospholipid biosynthetic process"/>
    <property type="evidence" value="ECO:0007669"/>
    <property type="project" value="UniProtKB-KW"/>
</dbReference>
<evidence type="ECO:0000256" key="4">
    <source>
        <dbReference type="ARBA" id="ARBA00022679"/>
    </source>
</evidence>
<comment type="similarity">
    <text evidence="2">Belongs to the diacylglycerol/lipid kinase family.</text>
</comment>
<dbReference type="PANTHER" id="PTHR12358">
    <property type="entry name" value="SPHINGOSINE KINASE"/>
    <property type="match status" value="1"/>
</dbReference>
<organism evidence="14 15">
    <name type="scientific">Nocardia otitidiscaviarum</name>
    <dbReference type="NCBI Taxonomy" id="1823"/>
    <lineage>
        <taxon>Bacteria</taxon>
        <taxon>Bacillati</taxon>
        <taxon>Actinomycetota</taxon>
        <taxon>Actinomycetes</taxon>
        <taxon>Mycobacteriales</taxon>
        <taxon>Nocardiaceae</taxon>
        <taxon>Nocardia</taxon>
    </lineage>
</organism>
<dbReference type="Pfam" id="PF19279">
    <property type="entry name" value="YegS_C"/>
    <property type="match status" value="1"/>
</dbReference>
<keyword evidence="15" id="KW-1185">Reference proteome</keyword>
<keyword evidence="3" id="KW-0444">Lipid biosynthesis</keyword>
<evidence type="ECO:0000256" key="7">
    <source>
        <dbReference type="ARBA" id="ARBA00022777"/>
    </source>
</evidence>
<evidence type="ECO:0000256" key="10">
    <source>
        <dbReference type="ARBA" id="ARBA00023098"/>
    </source>
</evidence>
<reference evidence="14 15" key="1">
    <citation type="submission" date="2018-06" db="EMBL/GenBank/DDBJ databases">
        <authorList>
            <consortium name="Pathogen Informatics"/>
            <person name="Doyle S."/>
        </authorList>
    </citation>
    <scope>NUCLEOTIDE SEQUENCE [LARGE SCALE GENOMIC DNA]</scope>
    <source>
        <strain evidence="14 15">NCTC1934</strain>
    </source>
</reference>
<dbReference type="AlphaFoldDB" id="A0A378YP31"/>
<dbReference type="InterPro" id="IPR045540">
    <property type="entry name" value="YegS/DAGK_C"/>
</dbReference>
<proteinExistence type="inferred from homology"/>
<dbReference type="GO" id="GO:0004143">
    <property type="term" value="F:ATP-dependent diacylglycerol kinase activity"/>
    <property type="evidence" value="ECO:0007669"/>
    <property type="project" value="UniProtKB-EC"/>
</dbReference>
<evidence type="ECO:0000256" key="11">
    <source>
        <dbReference type="ARBA" id="ARBA00023209"/>
    </source>
</evidence>
<dbReference type="InterPro" id="IPR050187">
    <property type="entry name" value="Lipid_Phosphate_FormReg"/>
</dbReference>
<dbReference type="STRING" id="1406858.GCA_000710895_05190"/>
<name>A0A378YP31_9NOCA</name>
<keyword evidence="4 14" id="KW-0808">Transferase</keyword>